<evidence type="ECO:0000313" key="10">
    <source>
        <dbReference type="EMBL" id="ODM97604.1"/>
    </source>
</evidence>
<dbReference type="Pfam" id="PF02290">
    <property type="entry name" value="SRP14"/>
    <property type="match status" value="1"/>
</dbReference>
<dbReference type="EMBL" id="LJIJ01000428">
    <property type="protein sequence ID" value="ODM97604.1"/>
    <property type="molecule type" value="Genomic_DNA"/>
</dbReference>
<feature type="region of interest" description="Disordered" evidence="9">
    <location>
        <begin position="43"/>
        <end position="66"/>
    </location>
</feature>
<keyword evidence="4 8" id="KW-0963">Cytoplasm</keyword>
<evidence type="ECO:0000256" key="8">
    <source>
        <dbReference type="RuleBase" id="RU368100"/>
    </source>
</evidence>
<keyword evidence="7 8" id="KW-0687">Ribonucleoprotein</keyword>
<keyword evidence="6 8" id="KW-0733">Signal recognition particle</keyword>
<dbReference type="SUPFAM" id="SSF54762">
    <property type="entry name" value="Signal recognition particle alu RNA binding heterodimer, SRP9/14"/>
    <property type="match status" value="1"/>
</dbReference>
<dbReference type="OMA" id="SVTMKRM"/>
<feature type="compositionally biased region" description="Low complexity" evidence="9">
    <location>
        <begin position="43"/>
        <end position="54"/>
    </location>
</feature>
<dbReference type="Proteomes" id="UP000094527">
    <property type="component" value="Unassembled WGS sequence"/>
</dbReference>
<dbReference type="GO" id="GO:0006614">
    <property type="term" value="P:SRP-dependent cotranslational protein targeting to membrane"/>
    <property type="evidence" value="ECO:0007669"/>
    <property type="project" value="UniProtKB-UniRule"/>
</dbReference>
<dbReference type="GO" id="GO:0030942">
    <property type="term" value="F:endoplasmic reticulum signal peptide binding"/>
    <property type="evidence" value="ECO:0007669"/>
    <property type="project" value="UniProtKB-UniRule"/>
</dbReference>
<reference evidence="10 11" key="1">
    <citation type="journal article" date="2016" name="Genome Biol. Evol.">
        <title>Gene Family Evolution Reflects Adaptation to Soil Environmental Stressors in the Genome of the Collembolan Orchesella cincta.</title>
        <authorList>
            <person name="Faddeeva-Vakhrusheva A."/>
            <person name="Derks M.F."/>
            <person name="Anvar S.Y."/>
            <person name="Agamennone V."/>
            <person name="Suring W."/>
            <person name="Smit S."/>
            <person name="van Straalen N.M."/>
            <person name="Roelofs D."/>
        </authorList>
    </citation>
    <scope>NUCLEOTIDE SEQUENCE [LARGE SCALE GENOMIC DNA]</scope>
    <source>
        <tissue evidence="10">Mixed pool</tissue>
    </source>
</reference>
<organism evidence="10 11">
    <name type="scientific">Orchesella cincta</name>
    <name type="common">Springtail</name>
    <name type="synonym">Podura cincta</name>
    <dbReference type="NCBI Taxonomy" id="48709"/>
    <lineage>
        <taxon>Eukaryota</taxon>
        <taxon>Metazoa</taxon>
        <taxon>Ecdysozoa</taxon>
        <taxon>Arthropoda</taxon>
        <taxon>Hexapoda</taxon>
        <taxon>Collembola</taxon>
        <taxon>Entomobryomorpha</taxon>
        <taxon>Entomobryoidea</taxon>
        <taxon>Orchesellidae</taxon>
        <taxon>Orchesellinae</taxon>
        <taxon>Orchesella</taxon>
    </lineage>
</organism>
<evidence type="ECO:0000256" key="3">
    <source>
        <dbReference type="ARBA" id="ARBA00017926"/>
    </source>
</evidence>
<evidence type="ECO:0000256" key="6">
    <source>
        <dbReference type="ARBA" id="ARBA00023135"/>
    </source>
</evidence>
<keyword evidence="11" id="KW-1185">Reference proteome</keyword>
<protein>
    <recommendedName>
        <fullName evidence="3 8">Signal recognition particle 14 kDa protein</fullName>
        <shortName evidence="8">SRP14</shortName>
    </recommendedName>
</protein>
<comment type="similarity">
    <text evidence="2 8">Belongs to the SRP14 family.</text>
</comment>
<evidence type="ECO:0000313" key="11">
    <source>
        <dbReference type="Proteomes" id="UP000094527"/>
    </source>
</evidence>
<evidence type="ECO:0000256" key="2">
    <source>
        <dbReference type="ARBA" id="ARBA00010349"/>
    </source>
</evidence>
<dbReference type="GO" id="GO:0005786">
    <property type="term" value="C:signal recognition particle, endoplasmic reticulum targeting"/>
    <property type="evidence" value="ECO:0007669"/>
    <property type="project" value="UniProtKB-UniRule"/>
</dbReference>
<gene>
    <name evidence="10" type="ORF">Ocin01_09080</name>
</gene>
<dbReference type="OrthoDB" id="19209at2759"/>
<comment type="caution">
    <text evidence="10">The sequence shown here is derived from an EMBL/GenBank/DDBJ whole genome shotgun (WGS) entry which is preliminary data.</text>
</comment>
<dbReference type="PANTHER" id="PTHR12013">
    <property type="entry name" value="SIGNAL RECOGNITION PARTICLE 14 KD PROTEIN"/>
    <property type="match status" value="1"/>
</dbReference>
<comment type="function">
    <text evidence="8">Component of the signal recognition particle (SRP) complex, a ribonucleoprotein complex that mediates the cotranslational targeting of secretory and membrane proteins to the endoplasmic reticulum (ER). SRP9 together with SRP14 and the Alu portion of the SRP RNA, constitutes the elongation arrest domain of SRP. The complex of SRP9 and SRP14 is required for SRP RNA binding.</text>
</comment>
<evidence type="ECO:0000256" key="7">
    <source>
        <dbReference type="ARBA" id="ARBA00023274"/>
    </source>
</evidence>
<evidence type="ECO:0000256" key="4">
    <source>
        <dbReference type="ARBA" id="ARBA00022490"/>
    </source>
</evidence>
<keyword evidence="5 8" id="KW-0694">RNA-binding</keyword>
<dbReference type="InterPro" id="IPR009018">
    <property type="entry name" value="Signal_recog_particle_SRP9/14"/>
</dbReference>
<evidence type="ECO:0000256" key="5">
    <source>
        <dbReference type="ARBA" id="ARBA00022884"/>
    </source>
</evidence>
<accession>A0A1D2MXS8</accession>
<evidence type="ECO:0000256" key="1">
    <source>
        <dbReference type="ARBA" id="ARBA00004496"/>
    </source>
</evidence>
<comment type="subcellular location">
    <subcellularLocation>
        <location evidence="1 8">Cytoplasm</location>
    </subcellularLocation>
</comment>
<dbReference type="InterPro" id="IPR003210">
    <property type="entry name" value="Signal_recog_particle_SRP14"/>
</dbReference>
<dbReference type="STRING" id="48709.A0A1D2MXS8"/>
<dbReference type="GO" id="GO:0008312">
    <property type="term" value="F:7S RNA binding"/>
    <property type="evidence" value="ECO:0007669"/>
    <property type="project" value="UniProtKB-UniRule"/>
</dbReference>
<evidence type="ECO:0000256" key="9">
    <source>
        <dbReference type="SAM" id="MobiDB-lite"/>
    </source>
</evidence>
<proteinExistence type="inferred from homology"/>
<dbReference type="AlphaFoldDB" id="A0A1D2MXS8"/>
<sequence>MVYLENDAFLNELVRMFSKSKVKGNGTVYVIMKKFDGTKRAAATTVTKKSSGTGKQKKTQKVSEEPTPAHACLIRAKLQNRKIATFVPAKEVNRFQLAYCSVLRGNMDALKKTKKNKSKSVRRPPKYLNFLHTLCGSLKVMFLY</sequence>
<dbReference type="Gene3D" id="3.30.720.10">
    <property type="entry name" value="Signal recognition particle alu RNA binding heterodimer, srp9/1"/>
    <property type="match status" value="1"/>
</dbReference>
<name>A0A1D2MXS8_ORCCI</name>
<comment type="subunit">
    <text evidence="8">Heterodimer with SRP9; binds RNA as heterodimer. Component of a signal recognition particle (SRP) complex that consists of a 7SL RNA molecule of 300 nucleotides and six protein subunits: SRP72, SRP68, SRP54, SRP19, SRP14 and SRP9.</text>
</comment>